<dbReference type="EMBL" id="CACTIH010003937">
    <property type="protein sequence ID" value="CAA2987599.1"/>
    <property type="molecule type" value="Genomic_DNA"/>
</dbReference>
<dbReference type="PANTHER" id="PTHR10994:SF193">
    <property type="entry name" value="RETICULON-LIKE PROTEIN"/>
    <property type="match status" value="1"/>
</dbReference>
<comment type="caution">
    <text evidence="8">The sequence shown here is derived from an EMBL/GenBank/DDBJ whole genome shotgun (WGS) entry which is preliminary data.</text>
</comment>
<keyword evidence="9" id="KW-1185">Reference proteome</keyword>
<dbReference type="Pfam" id="PF02453">
    <property type="entry name" value="Reticulon"/>
    <property type="match status" value="1"/>
</dbReference>
<dbReference type="GO" id="GO:0005789">
    <property type="term" value="C:endoplasmic reticulum membrane"/>
    <property type="evidence" value="ECO:0007669"/>
    <property type="project" value="UniProtKB-SubCell"/>
</dbReference>
<feature type="transmembrane region" description="Helical" evidence="6">
    <location>
        <begin position="16"/>
        <end position="37"/>
    </location>
</feature>
<dbReference type="InterPro" id="IPR045064">
    <property type="entry name" value="Reticulon-like"/>
</dbReference>
<gene>
    <name evidence="8" type="ORF">OLEA9_A043011</name>
</gene>
<accession>A0A8S0S7P3</accession>
<evidence type="ECO:0000256" key="4">
    <source>
        <dbReference type="ARBA" id="ARBA00022989"/>
    </source>
</evidence>
<evidence type="ECO:0000256" key="6">
    <source>
        <dbReference type="RuleBase" id="RU363132"/>
    </source>
</evidence>
<evidence type="ECO:0000256" key="3">
    <source>
        <dbReference type="ARBA" id="ARBA00022824"/>
    </source>
</evidence>
<evidence type="ECO:0000259" key="7">
    <source>
        <dbReference type="PROSITE" id="PS50845"/>
    </source>
</evidence>
<proteinExistence type="predicted"/>
<keyword evidence="4 6" id="KW-1133">Transmembrane helix</keyword>
<dbReference type="Gramene" id="OE9A043011T1">
    <property type="protein sequence ID" value="OE9A043011C1"/>
    <property type="gene ID" value="OE9A043011"/>
</dbReference>
<dbReference type="Proteomes" id="UP000594638">
    <property type="component" value="Unassembled WGS sequence"/>
</dbReference>
<name>A0A8S0S7P3_OLEEU</name>
<organism evidence="8 9">
    <name type="scientific">Olea europaea subsp. europaea</name>
    <dbReference type="NCBI Taxonomy" id="158383"/>
    <lineage>
        <taxon>Eukaryota</taxon>
        <taxon>Viridiplantae</taxon>
        <taxon>Streptophyta</taxon>
        <taxon>Embryophyta</taxon>
        <taxon>Tracheophyta</taxon>
        <taxon>Spermatophyta</taxon>
        <taxon>Magnoliopsida</taxon>
        <taxon>eudicotyledons</taxon>
        <taxon>Gunneridae</taxon>
        <taxon>Pentapetalae</taxon>
        <taxon>asterids</taxon>
        <taxon>lamiids</taxon>
        <taxon>Lamiales</taxon>
        <taxon>Oleaceae</taxon>
        <taxon>Oleeae</taxon>
        <taxon>Olea</taxon>
    </lineage>
</organism>
<feature type="transmembrane region" description="Helical" evidence="6">
    <location>
        <begin position="108"/>
        <end position="129"/>
    </location>
</feature>
<sequence length="147" mass="16386">MTVADVLLWRNKKQTLTVLLILAAFLFIFIATGYTIITALSKLLLAASIFLFIHAKLPEKILGYKIEKIQESKFHISEDKSHQVAMSVASGWNSAMVCLKSLCKGSEWILFLRMVLSLLALSILGAASFRNMFIIGVSQCLPCFCRV</sequence>
<keyword evidence="3 6" id="KW-0256">Endoplasmic reticulum</keyword>
<evidence type="ECO:0000313" key="8">
    <source>
        <dbReference type="EMBL" id="CAA2987599.1"/>
    </source>
</evidence>
<dbReference type="GO" id="GO:0009617">
    <property type="term" value="P:response to bacterium"/>
    <property type="evidence" value="ECO:0007669"/>
    <property type="project" value="InterPro"/>
</dbReference>
<protein>
    <recommendedName>
        <fullName evidence="6">Reticulon-like protein</fullName>
    </recommendedName>
</protein>
<dbReference type="PROSITE" id="PS50845">
    <property type="entry name" value="RETICULON"/>
    <property type="match status" value="1"/>
</dbReference>
<keyword evidence="2 6" id="KW-0812">Transmembrane</keyword>
<evidence type="ECO:0000313" key="9">
    <source>
        <dbReference type="Proteomes" id="UP000594638"/>
    </source>
</evidence>
<reference evidence="8 9" key="1">
    <citation type="submission" date="2019-12" db="EMBL/GenBank/DDBJ databases">
        <authorList>
            <person name="Alioto T."/>
            <person name="Alioto T."/>
            <person name="Gomez Garrido J."/>
        </authorList>
    </citation>
    <scope>NUCLEOTIDE SEQUENCE [LARGE SCALE GENOMIC DNA]</scope>
</reference>
<evidence type="ECO:0000256" key="1">
    <source>
        <dbReference type="ARBA" id="ARBA00004477"/>
    </source>
</evidence>
<dbReference type="InterPro" id="IPR003388">
    <property type="entry name" value="Reticulon"/>
</dbReference>
<dbReference type="AlphaFoldDB" id="A0A8S0S7P3"/>
<keyword evidence="5 6" id="KW-0472">Membrane</keyword>
<dbReference type="OrthoDB" id="10058185at2759"/>
<comment type="subcellular location">
    <subcellularLocation>
        <location evidence="1 6">Endoplasmic reticulum membrane</location>
        <topology evidence="1 6">Multi-pass membrane protein</topology>
    </subcellularLocation>
</comment>
<evidence type="ECO:0000256" key="5">
    <source>
        <dbReference type="ARBA" id="ARBA00023136"/>
    </source>
</evidence>
<evidence type="ECO:0000256" key="2">
    <source>
        <dbReference type="ARBA" id="ARBA00022692"/>
    </source>
</evidence>
<feature type="domain" description="Reticulon" evidence="7">
    <location>
        <begin position="3"/>
        <end position="126"/>
    </location>
</feature>
<dbReference type="PANTHER" id="PTHR10994">
    <property type="entry name" value="RETICULON"/>
    <property type="match status" value="1"/>
</dbReference>